<name>A0A8J6P352_9BACT</name>
<dbReference type="SUPFAM" id="SSF64182">
    <property type="entry name" value="DHH phosphoesterases"/>
    <property type="match status" value="1"/>
</dbReference>
<dbReference type="InterPro" id="IPR038763">
    <property type="entry name" value="DHH_sf"/>
</dbReference>
<proteinExistence type="predicted"/>
<sequence length="295" mass="33529">MRIVTRPDFDGVVCAVLLKEAEKITEPVKWVQPNDIQKGLVDIRTGDIIANLPYDAGCSLWFDHHYTNRITRPFKGAFELAPSAARVVFKYYKHMLQGDYSELVNETDKIDSADLSMDEVLYPEKHPYLLLSMTIFGHDAAEERYWNRLVALLGKLRIDNIIDDAGVAKRCRVVVEQNKQYRVYLDEYTQSIQHVCVTDFRPLDKTPDGNRFLVYALFPETVVSVKIRYDDDAGKKVAVSVGHNIFNQNCNVNVGLMLSKFEGGGHRAAGSCRFDAGKADDYIPRIMDMLLKNEA</sequence>
<dbReference type="AlphaFoldDB" id="A0A8J6P352"/>
<dbReference type="Proteomes" id="UP000605201">
    <property type="component" value="Unassembled WGS sequence"/>
</dbReference>
<gene>
    <name evidence="1" type="ORF">H8D96_11645</name>
</gene>
<organism evidence="1 2">
    <name type="scientific">Candidatus Desulfatibia vada</name>
    <dbReference type="NCBI Taxonomy" id="2841696"/>
    <lineage>
        <taxon>Bacteria</taxon>
        <taxon>Pseudomonadati</taxon>
        <taxon>Thermodesulfobacteriota</taxon>
        <taxon>Desulfobacteria</taxon>
        <taxon>Desulfobacterales</taxon>
        <taxon>Desulfobacterales incertae sedis</taxon>
        <taxon>Candidatus Desulfatibia</taxon>
    </lineage>
</organism>
<evidence type="ECO:0000313" key="1">
    <source>
        <dbReference type="EMBL" id="MBC8432557.1"/>
    </source>
</evidence>
<dbReference type="EMBL" id="JACNIG010000232">
    <property type="protein sequence ID" value="MBC8432557.1"/>
    <property type="molecule type" value="Genomic_DNA"/>
</dbReference>
<comment type="caution">
    <text evidence="1">The sequence shown here is derived from an EMBL/GenBank/DDBJ whole genome shotgun (WGS) entry which is preliminary data.</text>
</comment>
<reference evidence="1 2" key="1">
    <citation type="submission" date="2020-08" db="EMBL/GenBank/DDBJ databases">
        <title>Bridging the membrane lipid divide: bacteria of the FCB group superphylum have the potential to synthesize archaeal ether lipids.</title>
        <authorList>
            <person name="Villanueva L."/>
            <person name="Von Meijenfeldt F.A.B."/>
            <person name="Westbye A.B."/>
            <person name="Yadav S."/>
            <person name="Hopmans E.C."/>
            <person name="Dutilh B.E."/>
            <person name="Sinninghe Damste J.S."/>
        </authorList>
    </citation>
    <scope>NUCLEOTIDE SEQUENCE [LARGE SCALE GENOMIC DNA]</scope>
    <source>
        <strain evidence="1">NIOZ-UU17</strain>
    </source>
</reference>
<accession>A0A8J6P352</accession>
<evidence type="ECO:0000313" key="2">
    <source>
        <dbReference type="Proteomes" id="UP000605201"/>
    </source>
</evidence>
<protein>
    <submittedName>
        <fullName evidence="1">Exopolyphosphatase</fullName>
    </submittedName>
</protein>